<dbReference type="PATRIC" id="fig|1235990.3.peg.277"/>
<dbReference type="CDD" id="cd03482">
    <property type="entry name" value="MutL_Trans_MutL"/>
    <property type="match status" value="1"/>
</dbReference>
<dbReference type="GO" id="GO:0016887">
    <property type="term" value="F:ATP hydrolysis activity"/>
    <property type="evidence" value="ECO:0007669"/>
    <property type="project" value="InterPro"/>
</dbReference>
<dbReference type="GO" id="GO:0140664">
    <property type="term" value="F:ATP-dependent DNA damage sensor activity"/>
    <property type="evidence" value="ECO:0007669"/>
    <property type="project" value="InterPro"/>
</dbReference>
<keyword evidence="9" id="KW-1185">Reference proteome</keyword>
<dbReference type="Pfam" id="PF08676">
    <property type="entry name" value="MutL_C"/>
    <property type="match status" value="1"/>
</dbReference>
<dbReference type="InterPro" id="IPR020667">
    <property type="entry name" value="DNA_mismatch_repair_MutL"/>
</dbReference>
<dbReference type="SUPFAM" id="SSF55874">
    <property type="entry name" value="ATPase domain of HSP90 chaperone/DNA topoisomerase II/histidine kinase"/>
    <property type="match status" value="1"/>
</dbReference>
<proteinExistence type="inferred from homology"/>
<accession>U3U2A9</accession>
<dbReference type="HAMAP" id="MF_00149">
    <property type="entry name" value="DNA_mis_repair"/>
    <property type="match status" value="1"/>
</dbReference>
<dbReference type="InterPro" id="IPR014790">
    <property type="entry name" value="MutL_C"/>
</dbReference>
<dbReference type="KEGG" id="hhs:HHS_02760"/>
<dbReference type="SUPFAM" id="SSF54211">
    <property type="entry name" value="Ribosomal protein S5 domain 2-like"/>
    <property type="match status" value="1"/>
</dbReference>
<dbReference type="STRING" id="1235990.BMSBPS_0748"/>
<dbReference type="SUPFAM" id="SSF118116">
    <property type="entry name" value="DNA mismatch repair protein MutL"/>
    <property type="match status" value="1"/>
</dbReference>
<name>U3U2A9_9GAMM</name>
<comment type="function">
    <text evidence="5">This protein is involved in the repair of mismatches in DNA. It is required for dam-dependent methyl-directed DNA mismatch repair. May act as a 'molecular matchmaker', a protein that promotes the formation of a stable complex between two or more DNA-binding proteins in an ATP-dependent manner without itself being part of a final effector complex.</text>
</comment>
<dbReference type="FunFam" id="3.30.565.10:FF:000003">
    <property type="entry name" value="DNA mismatch repair endonuclease MutL"/>
    <property type="match status" value="1"/>
</dbReference>
<dbReference type="PROSITE" id="PS00058">
    <property type="entry name" value="DNA_MISMATCH_REPAIR_1"/>
    <property type="match status" value="1"/>
</dbReference>
<protein>
    <recommendedName>
        <fullName evidence="2 5">DNA mismatch repair protein MutL</fullName>
    </recommendedName>
</protein>
<dbReference type="Gene3D" id="3.30.1540.20">
    <property type="entry name" value="MutL, C-terminal domain, dimerisation subdomain"/>
    <property type="match status" value="1"/>
</dbReference>
<dbReference type="GO" id="GO:0005524">
    <property type="term" value="F:ATP binding"/>
    <property type="evidence" value="ECO:0007669"/>
    <property type="project" value="InterPro"/>
</dbReference>
<evidence type="ECO:0000256" key="3">
    <source>
        <dbReference type="ARBA" id="ARBA00022763"/>
    </source>
</evidence>
<organism evidence="8 9">
    <name type="scientific">Candidatus Pantoea carbekii</name>
    <dbReference type="NCBI Taxonomy" id="1235990"/>
    <lineage>
        <taxon>Bacteria</taxon>
        <taxon>Pseudomonadati</taxon>
        <taxon>Pseudomonadota</taxon>
        <taxon>Gammaproteobacteria</taxon>
        <taxon>Enterobacterales</taxon>
        <taxon>Erwiniaceae</taxon>
        <taxon>Pantoea</taxon>
    </lineage>
</organism>
<dbReference type="InterPro" id="IPR042120">
    <property type="entry name" value="MutL_C_dimsub"/>
</dbReference>
<dbReference type="EMBL" id="AP012554">
    <property type="protein sequence ID" value="BAO00246.1"/>
    <property type="molecule type" value="Genomic_DNA"/>
</dbReference>
<evidence type="ECO:0000259" key="6">
    <source>
        <dbReference type="SMART" id="SM00853"/>
    </source>
</evidence>
<dbReference type="Pfam" id="PF01119">
    <property type="entry name" value="DNA_mis_repair"/>
    <property type="match status" value="1"/>
</dbReference>
<dbReference type="Gene3D" id="3.30.230.10">
    <property type="match status" value="1"/>
</dbReference>
<evidence type="ECO:0000256" key="1">
    <source>
        <dbReference type="ARBA" id="ARBA00006082"/>
    </source>
</evidence>
<dbReference type="InterPro" id="IPR020568">
    <property type="entry name" value="Ribosomal_Su5_D2-typ_SF"/>
</dbReference>
<dbReference type="InterPro" id="IPR014762">
    <property type="entry name" value="DNA_mismatch_repair_CS"/>
</dbReference>
<evidence type="ECO:0000313" key="9">
    <source>
        <dbReference type="Proteomes" id="UP000016900"/>
    </source>
</evidence>
<gene>
    <name evidence="5" type="primary">mutL</name>
    <name evidence="8" type="ORF">HHS_02760</name>
</gene>
<feature type="domain" description="DNA mismatch repair protein S5" evidence="7">
    <location>
        <begin position="213"/>
        <end position="331"/>
    </location>
</feature>
<dbReference type="Gene3D" id="3.30.1370.100">
    <property type="entry name" value="MutL, C-terminal domain, regulatory subdomain"/>
    <property type="match status" value="1"/>
</dbReference>
<evidence type="ECO:0000256" key="2">
    <source>
        <dbReference type="ARBA" id="ARBA00021975"/>
    </source>
</evidence>
<dbReference type="NCBIfam" id="TIGR00585">
    <property type="entry name" value="mutl"/>
    <property type="match status" value="1"/>
</dbReference>
<dbReference type="SMART" id="SM01340">
    <property type="entry name" value="DNA_mis_repair"/>
    <property type="match status" value="1"/>
</dbReference>
<dbReference type="Gene3D" id="3.30.565.10">
    <property type="entry name" value="Histidine kinase-like ATPase, C-terminal domain"/>
    <property type="match status" value="1"/>
</dbReference>
<feature type="domain" description="MutL C-terminal dimerisation" evidence="6">
    <location>
        <begin position="422"/>
        <end position="557"/>
    </location>
</feature>
<keyword evidence="4 5" id="KW-0234">DNA repair</keyword>
<dbReference type="SMART" id="SM00853">
    <property type="entry name" value="MutL_C"/>
    <property type="match status" value="1"/>
</dbReference>
<dbReference type="InterPro" id="IPR037198">
    <property type="entry name" value="MutL_C_sf"/>
</dbReference>
<dbReference type="Proteomes" id="UP000016900">
    <property type="component" value="Chromosome"/>
</dbReference>
<dbReference type="PANTHER" id="PTHR10073">
    <property type="entry name" value="DNA MISMATCH REPAIR PROTEIN MLH, PMS, MUTL"/>
    <property type="match status" value="1"/>
</dbReference>
<reference evidence="8 9" key="1">
    <citation type="submission" date="2012-10" db="EMBL/GenBank/DDBJ databases">
        <title>Genome sequence of the symbiont of the pentatomidae stink bug Halyomorpha halys.</title>
        <authorList>
            <person name="Kobayashi H."/>
            <person name="Fujii-Muramatsu R."/>
            <person name="Takeishi K."/>
            <person name="Noda H."/>
        </authorList>
    </citation>
    <scope>NUCLEOTIDE SEQUENCE [LARGE SCALE GENOMIC DNA]</scope>
</reference>
<comment type="similarity">
    <text evidence="1 5">Belongs to the DNA mismatch repair MutL/HexB family.</text>
</comment>
<dbReference type="InterPro" id="IPR013507">
    <property type="entry name" value="DNA_mismatch_S5_2-like"/>
</dbReference>
<dbReference type="AlphaFoldDB" id="U3U2A9"/>
<dbReference type="InterPro" id="IPR002099">
    <property type="entry name" value="MutL/Mlh/PMS"/>
</dbReference>
<dbReference type="eggNOG" id="COG0323">
    <property type="taxonomic scope" value="Bacteria"/>
</dbReference>
<evidence type="ECO:0000256" key="5">
    <source>
        <dbReference type="HAMAP-Rule" id="MF_00149"/>
    </source>
</evidence>
<dbReference type="PANTHER" id="PTHR10073:SF12">
    <property type="entry name" value="DNA MISMATCH REPAIR PROTEIN MLH1"/>
    <property type="match status" value="1"/>
</dbReference>
<evidence type="ECO:0000256" key="4">
    <source>
        <dbReference type="ARBA" id="ARBA00023204"/>
    </source>
</evidence>
<evidence type="ECO:0000313" key="8">
    <source>
        <dbReference type="EMBL" id="BAO00246.1"/>
    </source>
</evidence>
<sequence>MLPIKILSPQLISQISAGEVVDRPASVVKELLENSLDAGATRINIEIEKGGTKLIYIRDNGCGIPKSELAMALERYATSKISSLEDLENIISFGFRGEALAAISAVSRLTLTSRTSEQDEGWQSYIEGNATKIMLKPVAHPIGTSLKIFDLFYNTPARRKFMRTDKTEFMHIDAVIRHIALARFDVTISLSHNGKLMRQYHSVSETVHFKKRLRTVCGINFVRHALRIDRGYNSLSLNGWLANWNTLYKFMNLKYCYVNGRMINDHVINHAIKQAYQTCFGDNRQASYVLYLNLEPNQIDVNVHPAKREIRFYQTRFVHDFIYQAIVKTLQSTIAIHSPIIYSNNQKLTCQPINHPLDIKNNDCTQSLSSRILDSSTEVSDQVFNIKVHQQKLNKILLLPSMHLKKDEKIPEICYIPNFGRLLSIVQKRYALLEQNEIFQLLSLATAACLLQQTQFQIKGVKIEVYYLLIPITSEITIKQQAIIDIYTELLSLTGINVKKEDRYITLFSVPFPLQKQNLQFFIPALLDYLEEQKNISISSLIEWLANYVNFKDIQWNQYEAILLLEELSYLRPELLISHSSNTSCLVKTIDIEKAIKALQNE</sequence>
<dbReference type="OrthoDB" id="9763467at2"/>
<dbReference type="Pfam" id="PF13589">
    <property type="entry name" value="HATPase_c_3"/>
    <property type="match status" value="1"/>
</dbReference>
<evidence type="ECO:0000259" key="7">
    <source>
        <dbReference type="SMART" id="SM01340"/>
    </source>
</evidence>
<dbReference type="GO" id="GO:0006298">
    <property type="term" value="P:mismatch repair"/>
    <property type="evidence" value="ECO:0007669"/>
    <property type="project" value="UniProtKB-UniRule"/>
</dbReference>
<dbReference type="GO" id="GO:0030983">
    <property type="term" value="F:mismatched DNA binding"/>
    <property type="evidence" value="ECO:0007669"/>
    <property type="project" value="InterPro"/>
</dbReference>
<keyword evidence="3 5" id="KW-0227">DNA damage</keyword>
<dbReference type="GO" id="GO:0032300">
    <property type="term" value="C:mismatch repair complex"/>
    <property type="evidence" value="ECO:0007669"/>
    <property type="project" value="InterPro"/>
</dbReference>
<dbReference type="CDD" id="cd16926">
    <property type="entry name" value="HATPase_MutL-MLH-PMS-like"/>
    <property type="match status" value="1"/>
</dbReference>
<dbReference type="InterPro" id="IPR014721">
    <property type="entry name" value="Ribsml_uS5_D2-typ_fold_subgr"/>
</dbReference>
<dbReference type="InterPro" id="IPR042121">
    <property type="entry name" value="MutL_C_regsub"/>
</dbReference>
<dbReference type="InterPro" id="IPR038973">
    <property type="entry name" value="MutL/Mlh/Pms-like"/>
</dbReference>
<dbReference type="InterPro" id="IPR036890">
    <property type="entry name" value="HATPase_C_sf"/>
</dbReference>